<keyword evidence="4" id="KW-1185">Reference proteome</keyword>
<protein>
    <submittedName>
        <fullName evidence="3">Predicted Zn-dependent peptidase</fullName>
    </submittedName>
</protein>
<dbReference type="RefSeq" id="WP_089906908.1">
    <property type="nucleotide sequence ID" value="NZ_FOBB01000001.1"/>
</dbReference>
<dbReference type="Gene3D" id="3.30.830.10">
    <property type="entry name" value="Metalloenzyme, LuxS/M16 peptidase-like"/>
    <property type="match status" value="2"/>
</dbReference>
<dbReference type="EMBL" id="FOBB01000001">
    <property type="protein sequence ID" value="SEK78805.1"/>
    <property type="molecule type" value="Genomic_DNA"/>
</dbReference>
<dbReference type="InterPro" id="IPR011249">
    <property type="entry name" value="Metalloenz_LuxS/M16"/>
</dbReference>
<organism evidence="3 4">
    <name type="scientific">Chitinophaga rupis</name>
    <dbReference type="NCBI Taxonomy" id="573321"/>
    <lineage>
        <taxon>Bacteria</taxon>
        <taxon>Pseudomonadati</taxon>
        <taxon>Bacteroidota</taxon>
        <taxon>Chitinophagia</taxon>
        <taxon>Chitinophagales</taxon>
        <taxon>Chitinophagaceae</taxon>
        <taxon>Chitinophaga</taxon>
    </lineage>
</organism>
<dbReference type="PANTHER" id="PTHR11851:SF224">
    <property type="entry name" value="PROCESSING PROTEASE"/>
    <property type="match status" value="1"/>
</dbReference>
<feature type="domain" description="Peptidase M16 N-terminal" evidence="1">
    <location>
        <begin position="36"/>
        <end position="149"/>
    </location>
</feature>
<accession>A0A1H7JYV8</accession>
<dbReference type="AlphaFoldDB" id="A0A1H7JYV8"/>
<sequence>MNRKIAPAIKDAVEFDVTLKPYEKFTLDNGIPVYVIKSDEQDTLQLEFIFPAGSWYEQESQVAAATNFLIKNGSTKHNALEINESIEYFGAYLNRNSYHENATYTLHCLTRHTEDLLPLLQEVIQDPAFSADELATYQQNMKQRLAVNLQKCDFVANRYIDKYLFGEFHPYGRVSTMMAYDALQPESLRAFYQKHYSYNNCKIFVAGHLPENMIALLNKYFGSTQWNGETTLLRPELPIQTADEKKHRIFNDENGVQGAVRVARHFPNRYHPDFPKMMVLNTILGGYFGSRLMSNIREEKGYTYGIHSQLYNFRQTSALNIQTEAGRDVCEATIEEIYKELQNLQNEPVPEEELSLVRNYMIGSILGDLDGAFQVIQRWKSLILNDLDENYFNNNIRIIKTITAEELQQLAKQYFTPSDFYELVVI</sequence>
<dbReference type="InterPro" id="IPR007863">
    <property type="entry name" value="Peptidase_M16_C"/>
</dbReference>
<dbReference type="InterPro" id="IPR011765">
    <property type="entry name" value="Pept_M16_N"/>
</dbReference>
<dbReference type="PANTHER" id="PTHR11851">
    <property type="entry name" value="METALLOPROTEASE"/>
    <property type="match status" value="1"/>
</dbReference>
<feature type="domain" description="Peptidase M16 C-terminal" evidence="2">
    <location>
        <begin position="183"/>
        <end position="359"/>
    </location>
</feature>
<evidence type="ECO:0000313" key="3">
    <source>
        <dbReference type="EMBL" id="SEK78805.1"/>
    </source>
</evidence>
<evidence type="ECO:0000313" key="4">
    <source>
        <dbReference type="Proteomes" id="UP000198984"/>
    </source>
</evidence>
<reference evidence="3 4" key="1">
    <citation type="submission" date="2016-10" db="EMBL/GenBank/DDBJ databases">
        <authorList>
            <person name="de Groot N.N."/>
        </authorList>
    </citation>
    <scope>NUCLEOTIDE SEQUENCE [LARGE SCALE GENOMIC DNA]</scope>
    <source>
        <strain evidence="3 4">DSM 21039</strain>
    </source>
</reference>
<dbReference type="STRING" id="573321.SAMN04488505_101888"/>
<dbReference type="Pfam" id="PF05193">
    <property type="entry name" value="Peptidase_M16_C"/>
    <property type="match status" value="1"/>
</dbReference>
<name>A0A1H7JYV8_9BACT</name>
<gene>
    <name evidence="3" type="ORF">SAMN04488505_101888</name>
</gene>
<dbReference type="Proteomes" id="UP000198984">
    <property type="component" value="Unassembled WGS sequence"/>
</dbReference>
<dbReference type="Pfam" id="PF00675">
    <property type="entry name" value="Peptidase_M16"/>
    <property type="match status" value="1"/>
</dbReference>
<dbReference type="GO" id="GO:0046872">
    <property type="term" value="F:metal ion binding"/>
    <property type="evidence" value="ECO:0007669"/>
    <property type="project" value="InterPro"/>
</dbReference>
<dbReference type="InterPro" id="IPR050361">
    <property type="entry name" value="MPP/UQCRC_Complex"/>
</dbReference>
<evidence type="ECO:0000259" key="1">
    <source>
        <dbReference type="Pfam" id="PF00675"/>
    </source>
</evidence>
<evidence type="ECO:0000259" key="2">
    <source>
        <dbReference type="Pfam" id="PF05193"/>
    </source>
</evidence>
<dbReference type="OrthoDB" id="9811314at2"/>
<proteinExistence type="predicted"/>
<dbReference type="SUPFAM" id="SSF63411">
    <property type="entry name" value="LuxS/MPP-like metallohydrolase"/>
    <property type="match status" value="2"/>
</dbReference>